<dbReference type="Proteomes" id="UP000712281">
    <property type="component" value="Unassembled WGS sequence"/>
</dbReference>
<sequence length="139" mass="15006">MMAASVDPLVVGRVIGDVLDMYIPTANMSVYVGPKHITNGCEIKPSVAVNPPKVNISGNSDELYTLVMTDPDAPSPSERTCENGSIGLSWISPEAPIHQKQPPSRANFSTRMFAGHLDLGLPVATVYFNAQKEPASRRR</sequence>
<dbReference type="PANTHER" id="PTHR11362">
    <property type="entry name" value="PHOSPHATIDYLETHANOLAMINE-BINDING PROTEIN"/>
    <property type="match status" value="1"/>
</dbReference>
<evidence type="ECO:0000313" key="2">
    <source>
        <dbReference type="Proteomes" id="UP000712281"/>
    </source>
</evidence>
<reference evidence="1" key="1">
    <citation type="submission" date="2019-12" db="EMBL/GenBank/DDBJ databases">
        <title>Genome sequencing and annotation of Brassica cretica.</title>
        <authorList>
            <person name="Studholme D.J."/>
            <person name="Sarris P.F."/>
        </authorList>
    </citation>
    <scope>NUCLEOTIDE SEQUENCE</scope>
    <source>
        <strain evidence="1">PFS-001/15</strain>
        <tissue evidence="1">Leaf</tissue>
    </source>
</reference>
<protein>
    <submittedName>
        <fullName evidence="1">Uncharacterized protein</fullName>
    </submittedName>
</protein>
<dbReference type="AlphaFoldDB" id="A0A8S9HC46"/>
<dbReference type="PANTHER" id="PTHR11362:SF122">
    <property type="entry name" value="(RAPE) HYPOTHETICAL PROTEIN"/>
    <property type="match status" value="1"/>
</dbReference>
<name>A0A8S9HC46_BRACR</name>
<dbReference type="SUPFAM" id="SSF49777">
    <property type="entry name" value="PEBP-like"/>
    <property type="match status" value="1"/>
</dbReference>
<dbReference type="EMBL" id="QGKW02001940">
    <property type="protein sequence ID" value="KAF2554670.1"/>
    <property type="molecule type" value="Genomic_DNA"/>
</dbReference>
<proteinExistence type="predicted"/>
<comment type="caution">
    <text evidence="1">The sequence shown here is derived from an EMBL/GenBank/DDBJ whole genome shotgun (WGS) entry which is preliminary data.</text>
</comment>
<dbReference type="InterPro" id="IPR036610">
    <property type="entry name" value="PEBP-like_sf"/>
</dbReference>
<dbReference type="GO" id="GO:0010030">
    <property type="term" value="P:positive regulation of seed germination"/>
    <property type="evidence" value="ECO:0007669"/>
    <property type="project" value="TreeGrafter"/>
</dbReference>
<dbReference type="InterPro" id="IPR035810">
    <property type="entry name" value="PEBP_euk"/>
</dbReference>
<organism evidence="1 2">
    <name type="scientific">Brassica cretica</name>
    <name type="common">Mustard</name>
    <dbReference type="NCBI Taxonomy" id="69181"/>
    <lineage>
        <taxon>Eukaryota</taxon>
        <taxon>Viridiplantae</taxon>
        <taxon>Streptophyta</taxon>
        <taxon>Embryophyta</taxon>
        <taxon>Tracheophyta</taxon>
        <taxon>Spermatophyta</taxon>
        <taxon>Magnoliopsida</taxon>
        <taxon>eudicotyledons</taxon>
        <taxon>Gunneridae</taxon>
        <taxon>Pentapetalae</taxon>
        <taxon>rosids</taxon>
        <taxon>malvids</taxon>
        <taxon>Brassicales</taxon>
        <taxon>Brassicaceae</taxon>
        <taxon>Brassiceae</taxon>
        <taxon>Brassica</taxon>
    </lineage>
</organism>
<accession>A0A8S9HC46</accession>
<evidence type="ECO:0000313" key="1">
    <source>
        <dbReference type="EMBL" id="KAF2554670.1"/>
    </source>
</evidence>
<gene>
    <name evidence="1" type="ORF">F2Q68_00013601</name>
</gene>
<dbReference type="Gene3D" id="3.90.280.10">
    <property type="entry name" value="PEBP-like"/>
    <property type="match status" value="1"/>
</dbReference>
<dbReference type="GO" id="GO:0009737">
    <property type="term" value="P:response to abscisic acid"/>
    <property type="evidence" value="ECO:0007669"/>
    <property type="project" value="TreeGrafter"/>
</dbReference>